<dbReference type="AlphaFoldDB" id="A0A8J5SMR6"/>
<comment type="caution">
    <text evidence="2">The sequence shown here is derived from an EMBL/GenBank/DDBJ whole genome shotgun (WGS) entry which is preliminary data.</text>
</comment>
<reference evidence="2" key="2">
    <citation type="submission" date="2021-02" db="EMBL/GenBank/DDBJ databases">
        <authorList>
            <person name="Kimball J.A."/>
            <person name="Haas M.W."/>
            <person name="Macchietto M."/>
            <person name="Kono T."/>
            <person name="Duquette J."/>
            <person name="Shao M."/>
        </authorList>
    </citation>
    <scope>NUCLEOTIDE SEQUENCE</scope>
    <source>
        <tissue evidence="2">Fresh leaf tissue</tissue>
    </source>
</reference>
<dbReference type="Proteomes" id="UP000729402">
    <property type="component" value="Unassembled WGS sequence"/>
</dbReference>
<accession>A0A8J5SMR6</accession>
<feature type="compositionally biased region" description="Polar residues" evidence="1">
    <location>
        <begin position="52"/>
        <end position="71"/>
    </location>
</feature>
<evidence type="ECO:0000256" key="1">
    <source>
        <dbReference type="SAM" id="MobiDB-lite"/>
    </source>
</evidence>
<keyword evidence="3" id="KW-1185">Reference proteome</keyword>
<protein>
    <submittedName>
        <fullName evidence="2">Uncharacterized protein</fullName>
    </submittedName>
</protein>
<feature type="region of interest" description="Disordered" evidence="1">
    <location>
        <begin position="1"/>
        <end position="71"/>
    </location>
</feature>
<reference evidence="2" key="1">
    <citation type="journal article" date="2021" name="bioRxiv">
        <title>Whole Genome Assembly and Annotation of Northern Wild Rice, Zizania palustris L., Supports a Whole Genome Duplication in the Zizania Genus.</title>
        <authorList>
            <person name="Haas M."/>
            <person name="Kono T."/>
            <person name="Macchietto M."/>
            <person name="Millas R."/>
            <person name="McGilp L."/>
            <person name="Shao M."/>
            <person name="Duquette J."/>
            <person name="Hirsch C.N."/>
            <person name="Kimball J."/>
        </authorList>
    </citation>
    <scope>NUCLEOTIDE SEQUENCE</scope>
    <source>
        <tissue evidence="2">Fresh leaf tissue</tissue>
    </source>
</reference>
<name>A0A8J5SMR6_ZIZPA</name>
<organism evidence="2 3">
    <name type="scientific">Zizania palustris</name>
    <name type="common">Northern wild rice</name>
    <dbReference type="NCBI Taxonomy" id="103762"/>
    <lineage>
        <taxon>Eukaryota</taxon>
        <taxon>Viridiplantae</taxon>
        <taxon>Streptophyta</taxon>
        <taxon>Embryophyta</taxon>
        <taxon>Tracheophyta</taxon>
        <taxon>Spermatophyta</taxon>
        <taxon>Magnoliopsida</taxon>
        <taxon>Liliopsida</taxon>
        <taxon>Poales</taxon>
        <taxon>Poaceae</taxon>
        <taxon>BOP clade</taxon>
        <taxon>Oryzoideae</taxon>
        <taxon>Oryzeae</taxon>
        <taxon>Zizaniinae</taxon>
        <taxon>Zizania</taxon>
    </lineage>
</organism>
<sequence length="71" mass="7206">MDGVDDAFKHTSSPATRGSRSRSRPDAATEATHPGYNGGGGCGGDASPSPLVRNSYSDTASSNLSEELSGF</sequence>
<gene>
    <name evidence="2" type="ORF">GUJ93_ZPchr0002g24153</name>
</gene>
<evidence type="ECO:0000313" key="3">
    <source>
        <dbReference type="Proteomes" id="UP000729402"/>
    </source>
</evidence>
<dbReference type="EMBL" id="JAAALK010000287">
    <property type="protein sequence ID" value="KAG8057969.1"/>
    <property type="molecule type" value="Genomic_DNA"/>
</dbReference>
<proteinExistence type="predicted"/>
<evidence type="ECO:0000313" key="2">
    <source>
        <dbReference type="EMBL" id="KAG8057969.1"/>
    </source>
</evidence>